<dbReference type="Gene3D" id="3.40.50.300">
    <property type="entry name" value="P-loop containing nucleotide triphosphate hydrolases"/>
    <property type="match status" value="1"/>
</dbReference>
<sequence>MTTNPHIIDNHTRKVVDCLKPVLRDAHEFSVVSAYFTIYGYALLEAELNSVAKVRFLFGDPSSMKDLDPREDEPKSFQFTEHGLEPRFTLEQKGLARQCAEWVSKSNVSIRSARWSHFLHGKMYLAESPHHKLGIVGSSNFTQKGLGGSDKPNLEINLATHEAAAVTELLNWFNQRWHNDHFSEDVKEEVLNALNRIGGDQSPEKVYYKTLYELFYESIKIRQADEDLSTTGFQDSQIWNTLYGFQRDGAKSVIAKLREHNGCILADSVGLGKTYTALAVIKYFELRENVRVLVLCPKKLLNNWSLYTDNKNHKQNPFPKDRFTYKLLAHTDLRNSGTSSGGDDLNNFNWQNYNFVVIDESHNFRNQGGQRYKKLLEDVIKVGPKTKVLMLSATPVNTSLIDLRNQIYLMTEGRENAFSQNLNVPNIHSTMRKAQKVFKAWEDSQSKHEDRNKTALLEQLGGDFLRLLNGVSISRSRRQIEKFYTDEIGRIGQFPERAKPKNEYLDTDLDNKFSYQKLTDSINQFKLAIYQPSAYVVDVQRKAELESCRKTQNFNQQDSERFLVGMIRVNFLKRLESSAHSLKLTLERTINKIDNILRHINDYIQNKQSDGDKPLSDFVRPNNDEEEEEFCINQGRNPYHLRELDLPRWQDDLQLDRATLAKVLKQVEAITPERDDKLKQLKETIRQKVEPPPTQDREGHPNRKLLVFTTFKDTALYLYENLKTLVSELHIKMAVVSSDKTHATAGVNEFHHILTNFAPTARQRSKASDHIDLDLLIATDCISEGQNLQDC</sequence>
<dbReference type="InterPro" id="IPR014001">
    <property type="entry name" value="Helicase_ATP-bd"/>
</dbReference>
<keyword evidence="3" id="KW-0547">Nucleotide-binding</keyword>
<dbReference type="RefSeq" id="WP_143324641.1">
    <property type="nucleotide sequence ID" value="NZ_FITM01000157.1"/>
</dbReference>
<dbReference type="GO" id="GO:0031297">
    <property type="term" value="P:replication fork processing"/>
    <property type="evidence" value="ECO:0007669"/>
    <property type="project" value="TreeGrafter"/>
</dbReference>
<dbReference type="PANTHER" id="PTHR45766">
    <property type="entry name" value="DNA ANNEALING HELICASE AND ENDONUCLEASE ZRANB3 FAMILY MEMBER"/>
    <property type="match status" value="1"/>
</dbReference>
<dbReference type="AlphaFoldDB" id="A0A164Z6H5"/>
<accession>A0A164Z6H5</accession>
<dbReference type="EMBL" id="FITM01000157">
    <property type="protein sequence ID" value="SAY39349.1"/>
    <property type="molecule type" value="Genomic_DNA"/>
</dbReference>
<dbReference type="InterPro" id="IPR038718">
    <property type="entry name" value="SNF2-like_sf"/>
</dbReference>
<dbReference type="GO" id="GO:0005524">
    <property type="term" value="F:ATP binding"/>
    <property type="evidence" value="ECO:0007669"/>
    <property type="project" value="InterPro"/>
</dbReference>
<dbReference type="GO" id="GO:0016787">
    <property type="term" value="F:hydrolase activity"/>
    <property type="evidence" value="ECO:0007669"/>
    <property type="project" value="UniProtKB-KW"/>
</dbReference>
<evidence type="ECO:0000313" key="3">
    <source>
        <dbReference type="EMBL" id="SAY39349.1"/>
    </source>
</evidence>
<name>A0A164Z6H5_9SYNE</name>
<evidence type="ECO:0000256" key="1">
    <source>
        <dbReference type="ARBA" id="ARBA00022801"/>
    </source>
</evidence>
<feature type="non-terminal residue" evidence="3">
    <location>
        <position position="791"/>
    </location>
</feature>
<evidence type="ECO:0000313" key="4">
    <source>
        <dbReference type="Proteomes" id="UP000182631"/>
    </source>
</evidence>
<dbReference type="Gene3D" id="3.40.50.10810">
    <property type="entry name" value="Tandem AAA-ATPase domain"/>
    <property type="match status" value="1"/>
</dbReference>
<organism evidence="3 4">
    <name type="scientific">Candidatus Synechococcus spongiarum</name>
    <dbReference type="NCBI Taxonomy" id="431041"/>
    <lineage>
        <taxon>Bacteria</taxon>
        <taxon>Bacillati</taxon>
        <taxon>Cyanobacteriota</taxon>
        <taxon>Cyanophyceae</taxon>
        <taxon>Synechococcales</taxon>
        <taxon>Synechococcaceae</taxon>
        <taxon>Synechococcus</taxon>
    </lineage>
</organism>
<keyword evidence="3" id="KW-0067">ATP-binding</keyword>
<keyword evidence="1" id="KW-0378">Hydrolase</keyword>
<protein>
    <submittedName>
        <fullName evidence="3">DEAD/DEAH box helicase-like protein</fullName>
    </submittedName>
</protein>
<dbReference type="InterPro" id="IPR027417">
    <property type="entry name" value="P-loop_NTPase"/>
</dbReference>
<keyword evidence="3" id="KW-0347">Helicase</keyword>
<gene>
    <name evidence="3" type="ORF">FLM9_1450</name>
</gene>
<dbReference type="Pfam" id="PF00176">
    <property type="entry name" value="SNF2-rel_dom"/>
    <property type="match status" value="1"/>
</dbReference>
<dbReference type="SUPFAM" id="SSF52540">
    <property type="entry name" value="P-loop containing nucleoside triphosphate hydrolases"/>
    <property type="match status" value="2"/>
</dbReference>
<dbReference type="GO" id="GO:0004386">
    <property type="term" value="F:helicase activity"/>
    <property type="evidence" value="ECO:0007669"/>
    <property type="project" value="UniProtKB-KW"/>
</dbReference>
<dbReference type="Gene3D" id="3.30.870.10">
    <property type="entry name" value="Endonuclease Chain A"/>
    <property type="match status" value="1"/>
</dbReference>
<dbReference type="SMART" id="SM00487">
    <property type="entry name" value="DEXDc"/>
    <property type="match status" value="1"/>
</dbReference>
<keyword evidence="4" id="KW-1185">Reference proteome</keyword>
<dbReference type="PROSITE" id="PS51192">
    <property type="entry name" value="HELICASE_ATP_BIND_1"/>
    <property type="match status" value="1"/>
</dbReference>
<dbReference type="InterPro" id="IPR000330">
    <property type="entry name" value="SNF2_N"/>
</dbReference>
<evidence type="ECO:0000259" key="2">
    <source>
        <dbReference type="PROSITE" id="PS51192"/>
    </source>
</evidence>
<reference evidence="4" key="1">
    <citation type="submission" date="2016-02" db="EMBL/GenBank/DDBJ databases">
        <authorList>
            <person name="liu f."/>
        </authorList>
    </citation>
    <scope>NUCLEOTIDE SEQUENCE [LARGE SCALE GENOMIC DNA]</scope>
</reference>
<dbReference type="CDD" id="cd09178">
    <property type="entry name" value="PLDc_N_Snf2_like"/>
    <property type="match status" value="1"/>
</dbReference>
<dbReference type="GO" id="GO:0006281">
    <property type="term" value="P:DNA repair"/>
    <property type="evidence" value="ECO:0007669"/>
    <property type="project" value="TreeGrafter"/>
</dbReference>
<feature type="domain" description="Helicase ATP-binding" evidence="2">
    <location>
        <begin position="254"/>
        <end position="413"/>
    </location>
</feature>
<dbReference type="Proteomes" id="UP000182631">
    <property type="component" value="Unassembled WGS sequence"/>
</dbReference>
<dbReference type="SUPFAM" id="SSF56024">
    <property type="entry name" value="Phospholipase D/nuclease"/>
    <property type="match status" value="1"/>
</dbReference>
<dbReference type="PANTHER" id="PTHR45766:SF6">
    <property type="entry name" value="SWI_SNF-RELATED MATRIX-ASSOCIATED ACTIN-DEPENDENT REGULATOR OF CHROMATIN SUBFAMILY A-LIKE PROTEIN 1"/>
    <property type="match status" value="1"/>
</dbReference>
<proteinExistence type="predicted"/>
<dbReference type="OrthoDB" id="9814088at2"/>